<dbReference type="OrthoDB" id="7428487at2"/>
<dbReference type="Proteomes" id="UP000241167">
    <property type="component" value="Unassembled WGS sequence"/>
</dbReference>
<dbReference type="EMBL" id="PXYI01000002">
    <property type="protein sequence ID" value="PSJ41902.1"/>
    <property type="molecule type" value="Genomic_DNA"/>
</dbReference>
<organism evidence="1 2">
    <name type="scientific">Allosphingosinicella deserti</name>
    <dbReference type="NCBI Taxonomy" id="2116704"/>
    <lineage>
        <taxon>Bacteria</taxon>
        <taxon>Pseudomonadati</taxon>
        <taxon>Pseudomonadota</taxon>
        <taxon>Alphaproteobacteria</taxon>
        <taxon>Sphingomonadales</taxon>
        <taxon>Sphingomonadaceae</taxon>
        <taxon>Allosphingosinicella</taxon>
    </lineage>
</organism>
<protein>
    <recommendedName>
        <fullName evidence="3">WYL domain-containing protein</fullName>
    </recommendedName>
</protein>
<reference evidence="1 2" key="1">
    <citation type="submission" date="2018-03" db="EMBL/GenBank/DDBJ databases">
        <title>The draft genome of Sphingosinicella sp. GL-C-18.</title>
        <authorList>
            <person name="Liu L."/>
            <person name="Li L."/>
            <person name="Liang L."/>
            <person name="Zhang X."/>
            <person name="Wang T."/>
        </authorList>
    </citation>
    <scope>NUCLEOTIDE SEQUENCE [LARGE SCALE GENOMIC DNA]</scope>
    <source>
        <strain evidence="1 2">GL-C-18</strain>
    </source>
</reference>
<dbReference type="RefSeq" id="WP_106512067.1">
    <property type="nucleotide sequence ID" value="NZ_PXYI01000002.1"/>
</dbReference>
<accession>A0A2P7QVB7</accession>
<comment type="caution">
    <text evidence="1">The sequence shown here is derived from an EMBL/GenBank/DDBJ whole genome shotgun (WGS) entry which is preliminary data.</text>
</comment>
<proteinExistence type="predicted"/>
<gene>
    <name evidence="1" type="ORF">C7I55_06450</name>
</gene>
<evidence type="ECO:0000313" key="2">
    <source>
        <dbReference type="Proteomes" id="UP000241167"/>
    </source>
</evidence>
<evidence type="ECO:0008006" key="3">
    <source>
        <dbReference type="Google" id="ProtNLM"/>
    </source>
</evidence>
<keyword evidence="2" id="KW-1185">Reference proteome</keyword>
<evidence type="ECO:0000313" key="1">
    <source>
        <dbReference type="EMBL" id="PSJ41902.1"/>
    </source>
</evidence>
<dbReference type="AlphaFoldDB" id="A0A2P7QVB7"/>
<sequence>MLFENDNEAEAALREGIARKRCVSAVYNKRTVIVAPHQMFERHGDLFIRAVTVEIDGQKPKEAKLGTFKLAGLKDVEITRKLFRPQADLLAAAEPHVADNVLTAVS</sequence>
<name>A0A2P7QVB7_9SPHN</name>